<evidence type="ECO:0000259" key="22">
    <source>
        <dbReference type="PROSITE" id="PS50290"/>
    </source>
</evidence>
<comment type="catalytic activity">
    <reaction evidence="19">
        <text>L-seryl-[protein] + ATP = O-phospho-L-seryl-[protein] + ADP + H(+)</text>
        <dbReference type="Rhea" id="RHEA:17989"/>
        <dbReference type="Rhea" id="RHEA-COMP:9863"/>
        <dbReference type="Rhea" id="RHEA-COMP:11604"/>
        <dbReference type="ChEBI" id="CHEBI:15378"/>
        <dbReference type="ChEBI" id="CHEBI:29999"/>
        <dbReference type="ChEBI" id="CHEBI:30616"/>
        <dbReference type="ChEBI" id="CHEBI:83421"/>
        <dbReference type="ChEBI" id="CHEBI:456216"/>
        <dbReference type="EC" id="2.7.11.1"/>
    </reaction>
</comment>
<evidence type="ECO:0000256" key="13">
    <source>
        <dbReference type="ARBA" id="ARBA00022840"/>
    </source>
</evidence>
<dbReference type="STRING" id="86259.A0A4Z1P3T7"/>
<gene>
    <name evidence="25" type="ORF">E6O75_ATG05851</name>
</gene>
<dbReference type="InterPro" id="IPR014009">
    <property type="entry name" value="PIK_FAT"/>
</dbReference>
<evidence type="ECO:0000259" key="24">
    <source>
        <dbReference type="PROSITE" id="PS51190"/>
    </source>
</evidence>
<dbReference type="InterPro" id="IPR044107">
    <property type="entry name" value="PIKKc_ATM"/>
</dbReference>
<dbReference type="SMART" id="SM01343">
    <property type="entry name" value="FATC"/>
    <property type="match status" value="1"/>
</dbReference>
<comment type="caution">
    <text evidence="25">The sequence shown here is derived from an EMBL/GenBank/DDBJ whole genome shotgun (WGS) entry which is preliminary data.</text>
</comment>
<feature type="domain" description="FAT" evidence="23">
    <location>
        <begin position="1868"/>
        <end position="2465"/>
    </location>
</feature>
<organism evidence="25 26">
    <name type="scientific">Venturia nashicola</name>
    <dbReference type="NCBI Taxonomy" id="86259"/>
    <lineage>
        <taxon>Eukaryota</taxon>
        <taxon>Fungi</taxon>
        <taxon>Dikarya</taxon>
        <taxon>Ascomycota</taxon>
        <taxon>Pezizomycotina</taxon>
        <taxon>Dothideomycetes</taxon>
        <taxon>Pleosporomycetidae</taxon>
        <taxon>Venturiales</taxon>
        <taxon>Venturiaceae</taxon>
        <taxon>Venturia</taxon>
    </lineage>
</organism>
<dbReference type="EC" id="2.7.11.1" evidence="5 20"/>
<evidence type="ECO:0000256" key="17">
    <source>
        <dbReference type="ARBA" id="ARBA00025079"/>
    </source>
</evidence>
<comment type="catalytic activity">
    <reaction evidence="18 20">
        <text>L-threonyl-[protein] + ATP = O-phospho-L-threonyl-[protein] + ADP + H(+)</text>
        <dbReference type="Rhea" id="RHEA:46608"/>
        <dbReference type="Rhea" id="RHEA-COMP:11060"/>
        <dbReference type="Rhea" id="RHEA-COMP:11605"/>
        <dbReference type="ChEBI" id="CHEBI:15378"/>
        <dbReference type="ChEBI" id="CHEBI:30013"/>
        <dbReference type="ChEBI" id="CHEBI:30616"/>
        <dbReference type="ChEBI" id="CHEBI:61977"/>
        <dbReference type="ChEBI" id="CHEBI:456216"/>
        <dbReference type="EC" id="2.7.11.1"/>
    </reaction>
</comment>
<keyword evidence="16 20" id="KW-0539">Nucleus</keyword>
<dbReference type="CDD" id="cd05171">
    <property type="entry name" value="PIKKc_ATM"/>
    <property type="match status" value="1"/>
</dbReference>
<evidence type="ECO:0000256" key="2">
    <source>
        <dbReference type="ARBA" id="ARBA00004574"/>
    </source>
</evidence>
<evidence type="ECO:0000256" key="8">
    <source>
        <dbReference type="ARBA" id="ARBA00022527"/>
    </source>
</evidence>
<evidence type="ECO:0000256" key="12">
    <source>
        <dbReference type="ARBA" id="ARBA00022777"/>
    </source>
</evidence>
<evidence type="ECO:0000256" key="21">
    <source>
        <dbReference type="SAM" id="MobiDB-lite"/>
    </source>
</evidence>
<feature type="region of interest" description="Disordered" evidence="21">
    <location>
        <begin position="2857"/>
        <end position="2887"/>
    </location>
</feature>
<dbReference type="Gene3D" id="3.30.1010.10">
    <property type="entry name" value="Phosphatidylinositol 3-kinase Catalytic Subunit, Chain A, domain 4"/>
    <property type="match status" value="1"/>
</dbReference>
<dbReference type="SUPFAM" id="SSF56112">
    <property type="entry name" value="Protein kinase-like (PK-like)"/>
    <property type="match status" value="1"/>
</dbReference>
<evidence type="ECO:0000256" key="19">
    <source>
        <dbReference type="ARBA" id="ARBA00048679"/>
    </source>
</evidence>
<keyword evidence="7 20" id="KW-0158">Chromosome</keyword>
<keyword evidence="11 20" id="KW-0227">DNA damage</keyword>
<keyword evidence="14 20" id="KW-0156">Chromatin regulator</keyword>
<keyword evidence="8 20" id="KW-0723">Serine/threonine-protein kinase</keyword>
<evidence type="ECO:0000259" key="23">
    <source>
        <dbReference type="PROSITE" id="PS51189"/>
    </source>
</evidence>
<name>A0A4Z1P3T7_9PEZI</name>
<evidence type="ECO:0000256" key="3">
    <source>
        <dbReference type="ARBA" id="ARBA00010769"/>
    </source>
</evidence>
<protein>
    <recommendedName>
        <fullName evidence="6 20">Serine/threonine-protein kinase Tel1</fullName>
        <ecNumber evidence="5 20">2.7.11.1</ecNumber>
    </recommendedName>
</protein>
<dbReference type="SMART" id="SM01342">
    <property type="entry name" value="TAN"/>
    <property type="match status" value="1"/>
</dbReference>
<dbReference type="InterPro" id="IPR018936">
    <property type="entry name" value="PI3/4_kinase_CS"/>
</dbReference>
<evidence type="ECO:0000256" key="20">
    <source>
        <dbReference type="RuleBase" id="RU365027"/>
    </source>
</evidence>
<evidence type="ECO:0000313" key="25">
    <source>
        <dbReference type="EMBL" id="TID18730.1"/>
    </source>
</evidence>
<evidence type="ECO:0000256" key="16">
    <source>
        <dbReference type="ARBA" id="ARBA00023242"/>
    </source>
</evidence>
<dbReference type="Pfam" id="PF00454">
    <property type="entry name" value="PI3_PI4_kinase"/>
    <property type="match status" value="1"/>
</dbReference>
<dbReference type="GO" id="GO:0000781">
    <property type="term" value="C:chromosome, telomeric region"/>
    <property type="evidence" value="ECO:0007669"/>
    <property type="project" value="UniProtKB-SubCell"/>
</dbReference>
<evidence type="ECO:0000256" key="11">
    <source>
        <dbReference type="ARBA" id="ARBA00022763"/>
    </source>
</evidence>
<reference evidence="25 26" key="1">
    <citation type="submission" date="2019-04" db="EMBL/GenBank/DDBJ databases">
        <title>High contiguity whole genome sequence and gene annotation resource for two Venturia nashicola isolates.</title>
        <authorList>
            <person name="Prokchorchik M."/>
            <person name="Won K."/>
            <person name="Lee Y."/>
            <person name="Choi E.D."/>
            <person name="Segonzac C."/>
            <person name="Sohn K.H."/>
        </authorList>
    </citation>
    <scope>NUCLEOTIDE SEQUENCE [LARGE SCALE GENOMIC DNA]</scope>
    <source>
        <strain evidence="25 26">PRI2</strain>
    </source>
</reference>
<dbReference type="OrthoDB" id="381190at2759"/>
<dbReference type="GO" id="GO:0106310">
    <property type="term" value="F:protein serine kinase activity"/>
    <property type="evidence" value="ECO:0007669"/>
    <property type="project" value="RHEA"/>
</dbReference>
<dbReference type="SMART" id="SM00146">
    <property type="entry name" value="PI3Kc"/>
    <property type="match status" value="1"/>
</dbReference>
<dbReference type="Gene3D" id="1.10.1070.11">
    <property type="entry name" value="Phosphatidylinositol 3-/4-kinase, catalytic domain"/>
    <property type="match status" value="1"/>
</dbReference>
<dbReference type="InterPro" id="IPR000403">
    <property type="entry name" value="PI3/4_kinase_cat_dom"/>
</dbReference>
<comment type="function">
    <text evidence="17 20">Serine/threonine protein kinase which activates checkpoint signaling upon genotoxic stresses such as ionizing radiation (IR), ultraviolet light (UV), or DNA replication stalling, thereby acting as a DNA damage sensor. Recognizes the substrate consensus sequence [ST]-Q. Phosphorylates histone H2A to form H2AS128ph (gamma-H2A) at sites of DNA damage, involved in the regulation of DNA damage response mechanism. Required for the control of telomere length and genome stability.</text>
</comment>
<dbReference type="InterPro" id="IPR003152">
    <property type="entry name" value="FATC_dom"/>
</dbReference>
<dbReference type="InterPro" id="IPR036940">
    <property type="entry name" value="PI3/4_kinase_cat_sf"/>
</dbReference>
<comment type="subunit">
    <text evidence="4">Associates with DNA double-strand breaks.</text>
</comment>
<dbReference type="GO" id="GO:0006325">
    <property type="term" value="P:chromatin organization"/>
    <property type="evidence" value="ECO:0007669"/>
    <property type="project" value="UniProtKB-KW"/>
</dbReference>
<evidence type="ECO:0000256" key="6">
    <source>
        <dbReference type="ARBA" id="ARBA00014619"/>
    </source>
</evidence>
<dbReference type="PROSITE" id="PS51190">
    <property type="entry name" value="FATC"/>
    <property type="match status" value="1"/>
</dbReference>
<dbReference type="EMBL" id="SNSC02000013">
    <property type="protein sequence ID" value="TID18730.1"/>
    <property type="molecule type" value="Genomic_DNA"/>
</dbReference>
<dbReference type="PANTHER" id="PTHR37079:SF4">
    <property type="entry name" value="SERINE_THREONINE-PROTEIN KINASE ATM"/>
    <property type="match status" value="1"/>
</dbReference>
<keyword evidence="26" id="KW-1185">Reference proteome</keyword>
<feature type="domain" description="FATC" evidence="24">
    <location>
        <begin position="2902"/>
        <end position="2934"/>
    </location>
</feature>
<keyword evidence="12 20" id="KW-0418">Kinase</keyword>
<feature type="compositionally biased region" description="Low complexity" evidence="21">
    <location>
        <begin position="197"/>
        <end position="213"/>
    </location>
</feature>
<dbReference type="PROSITE" id="PS50290">
    <property type="entry name" value="PI3_4_KINASE_3"/>
    <property type="match status" value="1"/>
</dbReference>
<dbReference type="PROSITE" id="PS00915">
    <property type="entry name" value="PI3_4_KINASE_1"/>
    <property type="match status" value="1"/>
</dbReference>
<dbReference type="GO" id="GO:0005524">
    <property type="term" value="F:ATP binding"/>
    <property type="evidence" value="ECO:0007669"/>
    <property type="project" value="UniProtKB-KW"/>
</dbReference>
<evidence type="ECO:0000256" key="10">
    <source>
        <dbReference type="ARBA" id="ARBA00022741"/>
    </source>
</evidence>
<evidence type="ECO:0000256" key="5">
    <source>
        <dbReference type="ARBA" id="ARBA00012513"/>
    </source>
</evidence>
<feature type="domain" description="PI3K/PI4K catalytic" evidence="22">
    <location>
        <begin position="2577"/>
        <end position="2886"/>
    </location>
</feature>
<dbReference type="InterPro" id="IPR011009">
    <property type="entry name" value="Kinase-like_dom_sf"/>
</dbReference>
<comment type="similarity">
    <text evidence="3 20">Belongs to the PI3/PI4-kinase family. ATM subfamily.</text>
</comment>
<dbReference type="InterPro" id="IPR016024">
    <property type="entry name" value="ARM-type_fold"/>
</dbReference>
<feature type="region of interest" description="Disordered" evidence="21">
    <location>
        <begin position="189"/>
        <end position="230"/>
    </location>
</feature>
<comment type="subcellular location">
    <subcellularLocation>
        <location evidence="2 20">Chromosome</location>
        <location evidence="2 20">Telomere</location>
    </subcellularLocation>
    <subcellularLocation>
        <location evidence="1 20">Nucleus</location>
    </subcellularLocation>
</comment>
<keyword evidence="9 20" id="KW-0808">Transferase</keyword>
<keyword evidence="15 20" id="KW-0779">Telomere</keyword>
<dbReference type="PROSITE" id="PS51189">
    <property type="entry name" value="FAT"/>
    <property type="match status" value="1"/>
</dbReference>
<dbReference type="GO" id="GO:0006281">
    <property type="term" value="P:DNA repair"/>
    <property type="evidence" value="ECO:0007669"/>
    <property type="project" value="InterPro"/>
</dbReference>
<dbReference type="GO" id="GO:0035556">
    <property type="term" value="P:intracellular signal transduction"/>
    <property type="evidence" value="ECO:0007669"/>
    <property type="project" value="UniProtKB-ARBA"/>
</dbReference>
<evidence type="ECO:0000256" key="4">
    <source>
        <dbReference type="ARBA" id="ARBA00011370"/>
    </source>
</evidence>
<dbReference type="GO" id="GO:0004674">
    <property type="term" value="F:protein serine/threonine kinase activity"/>
    <property type="evidence" value="ECO:0007669"/>
    <property type="project" value="UniProtKB-KW"/>
</dbReference>
<accession>A0A4Z1P3T7</accession>
<evidence type="ECO:0000256" key="7">
    <source>
        <dbReference type="ARBA" id="ARBA00022454"/>
    </source>
</evidence>
<evidence type="ECO:0000313" key="26">
    <source>
        <dbReference type="Proteomes" id="UP000298493"/>
    </source>
</evidence>
<keyword evidence="13 20" id="KW-0067">ATP-binding</keyword>
<evidence type="ECO:0000256" key="9">
    <source>
        <dbReference type="ARBA" id="ARBA00022679"/>
    </source>
</evidence>
<dbReference type="Pfam" id="PF11640">
    <property type="entry name" value="TAN"/>
    <property type="match status" value="1"/>
</dbReference>
<dbReference type="FunFam" id="3.30.1010.10:FF:000019">
    <property type="entry name" value="Serine/threonine-protein kinase Tel1"/>
    <property type="match status" value="1"/>
</dbReference>
<dbReference type="InterPro" id="IPR021668">
    <property type="entry name" value="TAN"/>
</dbReference>
<evidence type="ECO:0000256" key="1">
    <source>
        <dbReference type="ARBA" id="ARBA00004123"/>
    </source>
</evidence>
<dbReference type="GO" id="GO:0005634">
    <property type="term" value="C:nucleus"/>
    <property type="evidence" value="ECO:0007669"/>
    <property type="project" value="UniProtKB-SubCell"/>
</dbReference>
<dbReference type="PANTHER" id="PTHR37079">
    <property type="entry name" value="SERINE/THREONINE-PROTEIN KINASE ATM"/>
    <property type="match status" value="1"/>
</dbReference>
<evidence type="ECO:0000256" key="14">
    <source>
        <dbReference type="ARBA" id="ARBA00022853"/>
    </source>
</evidence>
<dbReference type="SUPFAM" id="SSF48371">
    <property type="entry name" value="ARM repeat"/>
    <property type="match status" value="1"/>
</dbReference>
<dbReference type="PROSITE" id="PS00916">
    <property type="entry name" value="PI3_4_KINASE_2"/>
    <property type="match status" value="1"/>
</dbReference>
<dbReference type="Pfam" id="PF02260">
    <property type="entry name" value="FATC"/>
    <property type="match status" value="1"/>
</dbReference>
<dbReference type="Proteomes" id="UP000298493">
    <property type="component" value="Unassembled WGS sequence"/>
</dbReference>
<evidence type="ECO:0000256" key="18">
    <source>
        <dbReference type="ARBA" id="ARBA00047899"/>
    </source>
</evidence>
<evidence type="ECO:0000256" key="15">
    <source>
        <dbReference type="ARBA" id="ARBA00022895"/>
    </source>
</evidence>
<keyword evidence="10 20" id="KW-0547">Nucleotide-binding</keyword>
<sequence>MSGRKLVLEEVLGRIQSSSKPERKDGLADLEHLFKHNKNSPTLDSLKDKTWHTIFDALFACAATERSLYLKTNASVTKATALKRLEECGRALRTVVTAGVRKLRAKTVKALIHHIIQTLPLPGEQEFFEGFSQPYVKCLSIICEYQPHVEHLKTRSNESNTGEASRQPLSWQDVVEFCIDSIAMLQDQAAPEPSPLPNSNGPSLLRTSTLSISRRPRDGTPQPARSQRSSAIKPELDDMVICLHHLTRATNAPVPGMAEPILSTLIQYLRASEKGRSSLHFAFAAINSVLSKVGSSSIDETHAAISELYPVIKELWQSRIPILKEEMLITLILTRNHVSNILSLPNHVNFAADVENVFEVLQADYSRRLERDQLQLNDLNLTCASEFQGSSFLVLPSFQLSVRSLHSENQWSVLHLMAYYMHLLDSNKKRTHERSDQNGLKDAKKRRRPSYMLSDIIRQVTTGINSSRISALQTISFYTSLSRLNSGEIIEILDSITPMLADQHGPTSSWAMVAIVSIASQKTARDAELSTKWLNLFNLASRKVATPSTCRAASFLLSALLRLNVLSYASVASIVETMLSSVDLQGPVTFCDSSAMLWITFMKAKAAENPSASATIPERIIRWLFGRWIPSNFDIKRYAVETAANCRPGDILDVLDACSERDVSASSAPPFFCHGKLAQAWQRVASLTPLTEYILLSKEEKDFLHSNSFERPHSFQGHLASQTSLAADMQILDSCSFETERVLAKWSEWMEEKSQKLLPEMMVTVASLCIVNDILISRQSDRHKVRTDALRKSNETLNKSITAFLALPECDQENVDAILALTAGHLPGIRFLQSADESQEIMPFALHLSRALDLRKTARNSIAKIDDDDLMDIDDGFDSQMSDKQSSDAHEIAARDSLTMGSDLFSFRSCVTAYVQLITTAFQSKLESIEDSQGTVPSRFIGYLTSLAPSEFCACRPLLRLLLSSQTSFLVSDVDTLFDHLAAEFLEVYDYERHEVTLSIILDLLQGCAGQWTDTQSESLRELAVEAYTWFINVALPGDICSTDVQLGISDLFFTLLQARGPDFKPDPTLPSIRTGLFKLLATADISIKFHISQNIALFFGHFTLGEHEAVFDDVHKSLPVDENWKEGMAVRLFVLSRLGSQWSTLLRRCIYHIYETAGLIAGCGGHATFCVNEITKSLRLSSPQELFRLFSSQLLYTWLSRSPINDIPFSVFNYSSLQSLIEDVEDEIYSQVLMRGDDAVLVTLAGLLKSNNQHLLAKNFGKSAGYCLAWDTDKNSQGQHPAETKLRAMFDKASYTSLCRQHLSSIIGTFIYTIDEEPQMMKILTKRTTAAHEVKALKAMQDFSSSTQTLPADQQPLFRSKFLLDRIDRLARRVNIDLSMLWTPAVYTFVLRMLLNKIHPALGSLHACSVVRKIRVLVALSGAAAFSGYPLEMTLHALRPFFTDKQCAEDAIGIAQFLFSNGLSHLKNRISFVSGILVSTLVSLRKFVGSSQESTTQESQHRATMGKAQHFRTWLVNKWMPEYANQFEKNDSKLHACTILVTATAKANAAATSMTECEESNAVLRLLKDRRAGFRLLQKPAWDLAFNLMCSDFVPSISYRNDILGDDSVATSLASVIWESCKQPNISKGYLLWAARVLGRAHLAAGLNSNIVGGSHMVTRLGPKQETSKASILQALSDSLQSSNANDVGLAEETIRTVLLRTTSREEIAEHSEILSASITEALTLDTTEDAVALKPPEYAALDSCIADTKRPVEQWLQTLTISLAYTAGDDPLAGALPRILAGVTHLSRSLFAPVLHLELERDYNEKQETRRILSEGFRQVFRGANEQTLPHVKALLTALLYLHKQPIPQETSTNDRIKWLDVDYAVAAEAAEKCSMYVTALRFAEQASPPAVALKASRRSSILTPAPVPDSLLLSIYKNIDEPDSFYGVQQTPDLSSVLDRLEYEADGFKGLIFRGARLDSQMRRHVNSTSTDTGGLIRSLINLNLNALPHNLLSNQREFAGGISMADSVLYTARKLEQWDIRAPETSITEAGTLFSVFQGISNSRDSGAIKIRLDRGFLGTMEMLLSPIHSGQSVKSCLRALGVLVEVDDAMSATSANYFRDAWKNMQKRSQKMLSSKREDVYTVLSSRETLFSTVCNNASLREAMKLSLKDARSIEVEALLSSCHMSRKHNSLQGSLATATYLSELSEMCSRVGLDIQAAAQNEVADALWDQGEYSTSIRMLRRLVAIPAAQLENATGQGHHVGEARLEQPDQIMTEYLAPAIAELGSTSKGNVAGQVFHQYASFCDAQLHDPDLLAEFDRIHKMRETRTKEIEHWKGVSKSTRDRTLRDKVNKDFRKASRWLQLDDKEYMRLRDARESFMMQSLENYIFALMASDAHDNDVLRLFALWLEFAESELANTSVGKNLDKVPTGKFVRLMNQLSSRLQDEKTPFQELLTGLVYKIAVDHPYHAMHHISAGSSAVDGKASDSAKSRMKATTFIANKLQSGGEDTLTSKTWQKISLTDRMYHDLAVLHDGKDHDTIFRAGRDLALNDFREGKNLTTKVPGHKLPPPTMDIPVRPDKNYSRVPIVTGFQPKMRIANGLSAPKIVVAQCSDGHRFKQLFKKADDLRQDAIMEQVFEEVSRLLSNHTTTRQRNLRIRTYKVLPLTSNSGIMEFVQNTRAFHDVLLPLHATHFPKDLKSSVIRSRVDKTSSRSIEERVKVFRDSTDHFNPAMRFFFLEQYLDPEVWFEKRIAYTRSTAAISILGHVVGLGDRHLHNILLDEQSGEVVHIDLGVAFEAGRVLPIPEVVPFRLSRDIVDGMGYTKTEGVFRRCCEFTLDALREEREGIMTLLNVLRYDPLYTWSVSPLKAKKLQEEDGDEGGDEGGAVDFHGSGRNSDDDDAGEAGRALTIVEKKLSKTLSTAATVSELISQATDERNLAVLFAGWSAWV</sequence>
<proteinExistence type="inferred from homology"/>
<dbReference type="InterPro" id="IPR038980">
    <property type="entry name" value="ATM_plant"/>
</dbReference>